<dbReference type="GeneID" id="102700033"/>
<dbReference type="AlphaFoldDB" id="J3LJX1"/>
<gene>
    <name evidence="4" type="primary">LOC102700033</name>
</gene>
<accession>J3LJX1</accession>
<feature type="region of interest" description="Disordered" evidence="1">
    <location>
        <begin position="702"/>
        <end position="734"/>
    </location>
</feature>
<dbReference type="OMA" id="WGAYPCT"/>
<dbReference type="STRING" id="4533.J3LJX1"/>
<feature type="region of interest" description="Disordered" evidence="1">
    <location>
        <begin position="198"/>
        <end position="217"/>
    </location>
</feature>
<feature type="domain" description="DUF3741" evidence="2">
    <location>
        <begin position="225"/>
        <end position="269"/>
    </location>
</feature>
<dbReference type="eggNOG" id="ENOG502QQCF">
    <property type="taxonomic scope" value="Eukaryota"/>
</dbReference>
<feature type="region of interest" description="Disordered" evidence="1">
    <location>
        <begin position="538"/>
        <end position="597"/>
    </location>
</feature>
<dbReference type="PANTHER" id="PTHR46634">
    <property type="entry name" value="M REDUCTASE II SUBUNIT GAMMA, PUTATIVE (DUF3741)-RELATED"/>
    <property type="match status" value="1"/>
</dbReference>
<protein>
    <recommendedName>
        <fullName evidence="6">DUF4378 domain-containing protein</fullName>
    </recommendedName>
</protein>
<reference evidence="4" key="2">
    <citation type="submission" date="2013-04" db="UniProtKB">
        <authorList>
            <consortium name="EnsemblPlants"/>
        </authorList>
    </citation>
    <scope>IDENTIFICATION</scope>
</reference>
<name>J3LJX1_ORYBR</name>
<dbReference type="Gramene" id="OB03G13470.1">
    <property type="protein sequence ID" value="OB03G13470.1"/>
    <property type="gene ID" value="OB03G13470"/>
</dbReference>
<dbReference type="EnsemblPlants" id="OB03G13470.1">
    <property type="protein sequence ID" value="OB03G13470.1"/>
    <property type="gene ID" value="OB03G13470"/>
</dbReference>
<feature type="compositionally biased region" description="Basic and acidic residues" evidence="1">
    <location>
        <begin position="577"/>
        <end position="591"/>
    </location>
</feature>
<dbReference type="Pfam" id="PF14309">
    <property type="entry name" value="DUF4378"/>
    <property type="match status" value="1"/>
</dbReference>
<dbReference type="KEGG" id="obr:102700033"/>
<dbReference type="InterPro" id="IPR022212">
    <property type="entry name" value="DUF3741"/>
</dbReference>
<feature type="domain" description="DUF4378" evidence="3">
    <location>
        <begin position="773"/>
        <end position="943"/>
    </location>
</feature>
<evidence type="ECO:0000259" key="2">
    <source>
        <dbReference type="Pfam" id="PF12552"/>
    </source>
</evidence>
<dbReference type="InterPro" id="IPR025486">
    <property type="entry name" value="DUF4378"/>
</dbReference>
<proteinExistence type="predicted"/>
<dbReference type="Proteomes" id="UP000006038">
    <property type="component" value="Chromosome 3"/>
</dbReference>
<dbReference type="PANTHER" id="PTHR46634:SF13">
    <property type="entry name" value="EXPRESSED PROTEIN"/>
    <property type="match status" value="1"/>
</dbReference>
<evidence type="ECO:0000313" key="5">
    <source>
        <dbReference type="Proteomes" id="UP000006038"/>
    </source>
</evidence>
<evidence type="ECO:0000259" key="3">
    <source>
        <dbReference type="Pfam" id="PF14309"/>
    </source>
</evidence>
<reference evidence="4" key="1">
    <citation type="journal article" date="2013" name="Nat. Commun.">
        <title>Whole-genome sequencing of Oryza brachyantha reveals mechanisms underlying Oryza genome evolution.</title>
        <authorList>
            <person name="Chen J."/>
            <person name="Huang Q."/>
            <person name="Gao D."/>
            <person name="Wang J."/>
            <person name="Lang Y."/>
            <person name="Liu T."/>
            <person name="Li B."/>
            <person name="Bai Z."/>
            <person name="Luis Goicoechea J."/>
            <person name="Liang C."/>
            <person name="Chen C."/>
            <person name="Zhang W."/>
            <person name="Sun S."/>
            <person name="Liao Y."/>
            <person name="Zhang X."/>
            <person name="Yang L."/>
            <person name="Song C."/>
            <person name="Wang M."/>
            <person name="Shi J."/>
            <person name="Liu G."/>
            <person name="Liu J."/>
            <person name="Zhou H."/>
            <person name="Zhou W."/>
            <person name="Yu Q."/>
            <person name="An N."/>
            <person name="Chen Y."/>
            <person name="Cai Q."/>
            <person name="Wang B."/>
            <person name="Liu B."/>
            <person name="Min J."/>
            <person name="Huang Y."/>
            <person name="Wu H."/>
            <person name="Li Z."/>
            <person name="Zhang Y."/>
            <person name="Yin Y."/>
            <person name="Song W."/>
            <person name="Jiang J."/>
            <person name="Jackson S.A."/>
            <person name="Wing R.A."/>
            <person name="Wang J."/>
            <person name="Chen M."/>
        </authorList>
    </citation>
    <scope>NUCLEOTIDE SEQUENCE [LARGE SCALE GENOMIC DNA]</scope>
    <source>
        <strain evidence="4">cv. IRGC 101232</strain>
    </source>
</reference>
<sequence length="952" mass="105617">MAIPVEEAVAALSTFSLEDEQPDVKGLAVLLSSDRYATNSPIEYSDVAAYHLSLGEDTKGINQLNTLIQEGKEMASLLYTYRSCVKALPQVTGGMRRSSSDRSCGNGTPMKVLIAQEMAKEGDTNQKTTSVVAKLMGLDDDAAFPKSVQPSNRRRFPDGHLSAMLARVNNQMSFDKHTGLVENMEYKDVYEVGYQPPRSEHLSNEFPQRRRAHEDHDKKRMDLVCQKFVEAKHLASHENLLQSKEFHESLEVLNSNKNLFLKFLEKPNSLFAKQSSEFHSAPTSPQRKRITVLKPTKSVEMKGEKQIKNQQEQTVNGSRIERTNIHRRSNSVGGHVKAERPPQHTRIVLLKPSSVITSVEHFQKNGHDNLDDSGAPVISRHLSDEINWSAQVMCHQHDESFRDCMHSNMFIRDRAYYGYDEEGSSFSDSEIGSATSRHSWEYIYRFSNPYLASSLSQASCSPESLVTREAKKHTSDRWPIVSSNEISQEKVLVQRSLSTLGEMFAMSDMKKKGATEQAVTNTSDQLCTNEPRLAVPSKCSVDGDGESTLKKMSRSKSVPVSSAAFDSLRLDGGCSNPEHEEPTSSKEEVKPKNGKSSLKGKISSFFLKRKKSGNDKLSPSSLGALGSRVPLASNASTVNSDVSQTEWNSLQEDVASENLEKSNITHAVAPVNEPEVTSSSSKSPVITLEKALSFEIRNSHFDQPSPTSVLDASFEDASEKSPNSSENAITAKQEPLSRSLPIGSIARALSWDDSSQEATLCSTKGDSHEQDQYEFIEKIISSAGFGNEKISNIFVRWHSHDFPLGATVLDQFLEHKVEDAKCRERRSNQRLLIDSVNAALLDIGQSKLWGAYPCTDRHVNNAQRVATGDMLVADEVWRLVKGWLSDDGGDKYMVNVVDNAGLVADWVVSKEIQGRSWPEALRLEVDEISKEICGEVLDELVGEAFSELAGCR</sequence>
<organism evidence="4">
    <name type="scientific">Oryza brachyantha</name>
    <name type="common">malo sina</name>
    <dbReference type="NCBI Taxonomy" id="4533"/>
    <lineage>
        <taxon>Eukaryota</taxon>
        <taxon>Viridiplantae</taxon>
        <taxon>Streptophyta</taxon>
        <taxon>Embryophyta</taxon>
        <taxon>Tracheophyta</taxon>
        <taxon>Spermatophyta</taxon>
        <taxon>Magnoliopsida</taxon>
        <taxon>Liliopsida</taxon>
        <taxon>Poales</taxon>
        <taxon>Poaceae</taxon>
        <taxon>BOP clade</taxon>
        <taxon>Oryzoideae</taxon>
        <taxon>Oryzeae</taxon>
        <taxon>Oryzinae</taxon>
        <taxon>Oryza</taxon>
    </lineage>
</organism>
<keyword evidence="5" id="KW-1185">Reference proteome</keyword>
<dbReference type="Pfam" id="PF12552">
    <property type="entry name" value="DUF3741"/>
    <property type="match status" value="1"/>
</dbReference>
<dbReference type="OrthoDB" id="1932693at2759"/>
<evidence type="ECO:0008006" key="6">
    <source>
        <dbReference type="Google" id="ProtNLM"/>
    </source>
</evidence>
<feature type="compositionally biased region" description="Polar residues" evidence="1">
    <location>
        <begin position="720"/>
        <end position="730"/>
    </location>
</feature>
<evidence type="ECO:0000256" key="1">
    <source>
        <dbReference type="SAM" id="MobiDB-lite"/>
    </source>
</evidence>
<dbReference type="HOGENOM" id="CLU_016752_0_0_1"/>
<evidence type="ECO:0000313" key="4">
    <source>
        <dbReference type="EnsemblPlants" id="OB03G13470.1"/>
    </source>
</evidence>